<reference evidence="3 4" key="1">
    <citation type="submission" date="2024-04" db="EMBL/GenBank/DDBJ databases">
        <title>Tritrichomonas musculus Genome.</title>
        <authorList>
            <person name="Alves-Ferreira E."/>
            <person name="Grigg M."/>
            <person name="Lorenzi H."/>
            <person name="Galac M."/>
        </authorList>
    </citation>
    <scope>NUCLEOTIDE SEQUENCE [LARGE SCALE GENOMIC DNA]</scope>
    <source>
        <strain evidence="3 4">EAF2021</strain>
    </source>
</reference>
<dbReference type="EMBL" id="JAPFFF010000674">
    <property type="protein sequence ID" value="KAK8833745.1"/>
    <property type="molecule type" value="Genomic_DNA"/>
</dbReference>
<organism evidence="3 4">
    <name type="scientific">Tritrichomonas musculus</name>
    <dbReference type="NCBI Taxonomy" id="1915356"/>
    <lineage>
        <taxon>Eukaryota</taxon>
        <taxon>Metamonada</taxon>
        <taxon>Parabasalia</taxon>
        <taxon>Tritrichomonadida</taxon>
        <taxon>Tritrichomonadidae</taxon>
        <taxon>Tritrichomonas</taxon>
    </lineage>
</organism>
<evidence type="ECO:0000313" key="4">
    <source>
        <dbReference type="Proteomes" id="UP001470230"/>
    </source>
</evidence>
<accession>A0ABR2L331</accession>
<evidence type="ECO:0000313" key="2">
    <source>
        <dbReference type="EMBL" id="KAK8833745.1"/>
    </source>
</evidence>
<name>A0ABR2L331_9EUKA</name>
<dbReference type="Proteomes" id="UP001470230">
    <property type="component" value="Unassembled WGS sequence"/>
</dbReference>
<evidence type="ECO:0008006" key="5">
    <source>
        <dbReference type="Google" id="ProtNLM"/>
    </source>
</evidence>
<comment type="caution">
    <text evidence="3">The sequence shown here is derived from an EMBL/GenBank/DDBJ whole genome shotgun (WGS) entry which is preliminary data.</text>
</comment>
<protein>
    <recommendedName>
        <fullName evidence="5">Myb-like domain-containing protein</fullName>
    </recommendedName>
</protein>
<dbReference type="EMBL" id="JAPFFF010000002">
    <property type="protein sequence ID" value="KAK8897772.1"/>
    <property type="molecule type" value="Genomic_DNA"/>
</dbReference>
<gene>
    <name evidence="3" type="ORF">M9Y10_015739</name>
    <name evidence="2" type="ORF">M9Y10_040517</name>
</gene>
<proteinExistence type="predicted"/>
<keyword evidence="4" id="KW-1185">Reference proteome</keyword>
<sequence>MYFRCHFLNTTKLNEYLNKASISYQYQYQQIQQQSQLPPKPQENRFLLPPITSILQNFPTFQLPIISNPMMMSNDESIISPPVNTQNMNMRVMGNLLDHEDENKNNNIILNGKTPLSNPEKTPQYTLADDLLILKTINSYYGTAFHGRVPWSFWQTFRKVTGNKRSPSSLYHHWNGAMKRKYGSFLNHGKINECISWIETAMESGKPSPKENSDSEFTGLPLAHNWSLPPAPLENSDLTNSKINNLRSIK</sequence>
<evidence type="ECO:0000256" key="1">
    <source>
        <dbReference type="SAM" id="MobiDB-lite"/>
    </source>
</evidence>
<evidence type="ECO:0000313" key="3">
    <source>
        <dbReference type="EMBL" id="KAK8897772.1"/>
    </source>
</evidence>
<feature type="region of interest" description="Disordered" evidence="1">
    <location>
        <begin position="203"/>
        <end position="223"/>
    </location>
</feature>